<feature type="region of interest" description="Disordered" evidence="1">
    <location>
        <begin position="1"/>
        <end position="226"/>
    </location>
</feature>
<accession>A0A1F5L8T6</accession>
<dbReference type="RefSeq" id="XP_022485099.1">
    <property type="nucleotide sequence ID" value="XM_022635082.1"/>
</dbReference>
<protein>
    <submittedName>
        <fullName evidence="2">Uncharacterized protein</fullName>
    </submittedName>
</protein>
<dbReference type="EMBL" id="LXJU01000020">
    <property type="protein sequence ID" value="OGE49648.1"/>
    <property type="molecule type" value="Genomic_DNA"/>
</dbReference>
<feature type="compositionally biased region" description="Basic and acidic residues" evidence="1">
    <location>
        <begin position="150"/>
        <end position="177"/>
    </location>
</feature>
<feature type="region of interest" description="Disordered" evidence="1">
    <location>
        <begin position="404"/>
        <end position="435"/>
    </location>
</feature>
<proteinExistence type="predicted"/>
<feature type="compositionally biased region" description="Basic and acidic residues" evidence="1">
    <location>
        <begin position="208"/>
        <end position="218"/>
    </location>
</feature>
<comment type="caution">
    <text evidence="2">The sequence shown here is derived from an EMBL/GenBank/DDBJ whole genome shotgun (WGS) entry which is preliminary data.</text>
</comment>
<dbReference type="AlphaFoldDB" id="A0A1F5L8T6"/>
<dbReference type="Proteomes" id="UP000177622">
    <property type="component" value="Unassembled WGS sequence"/>
</dbReference>
<reference evidence="2 3" key="1">
    <citation type="journal article" date="2016" name="Sci. Rep.">
        <title>Penicillium arizonense, a new, genome sequenced fungal species, reveals a high chemical diversity in secreted metabolites.</title>
        <authorList>
            <person name="Grijseels S."/>
            <person name="Nielsen J.C."/>
            <person name="Randelovic M."/>
            <person name="Nielsen J."/>
            <person name="Nielsen K.F."/>
            <person name="Workman M."/>
            <person name="Frisvad J.C."/>
        </authorList>
    </citation>
    <scope>NUCLEOTIDE SEQUENCE [LARGE SCALE GENOMIC DNA]</scope>
    <source>
        <strain evidence="2 3">CBS 141311</strain>
    </source>
</reference>
<feature type="compositionally biased region" description="Polar residues" evidence="1">
    <location>
        <begin position="1"/>
        <end position="23"/>
    </location>
</feature>
<keyword evidence="3" id="KW-1185">Reference proteome</keyword>
<organism evidence="2 3">
    <name type="scientific">Penicillium arizonense</name>
    <dbReference type="NCBI Taxonomy" id="1835702"/>
    <lineage>
        <taxon>Eukaryota</taxon>
        <taxon>Fungi</taxon>
        <taxon>Dikarya</taxon>
        <taxon>Ascomycota</taxon>
        <taxon>Pezizomycotina</taxon>
        <taxon>Eurotiomycetes</taxon>
        <taxon>Eurotiomycetidae</taxon>
        <taxon>Eurotiales</taxon>
        <taxon>Aspergillaceae</taxon>
        <taxon>Penicillium</taxon>
    </lineage>
</organism>
<feature type="compositionally biased region" description="Polar residues" evidence="1">
    <location>
        <begin position="93"/>
        <end position="108"/>
    </location>
</feature>
<feature type="region of interest" description="Disordered" evidence="1">
    <location>
        <begin position="495"/>
        <end position="551"/>
    </location>
</feature>
<dbReference type="GeneID" id="34579816"/>
<feature type="compositionally biased region" description="Low complexity" evidence="1">
    <location>
        <begin position="60"/>
        <end position="73"/>
    </location>
</feature>
<name>A0A1F5L8T6_PENAI</name>
<feature type="region of interest" description="Disordered" evidence="1">
    <location>
        <begin position="319"/>
        <end position="358"/>
    </location>
</feature>
<gene>
    <name evidence="2" type="ORF">PENARI_c020G09927</name>
</gene>
<dbReference type="OrthoDB" id="4161595at2759"/>
<feature type="compositionally biased region" description="Polar residues" evidence="1">
    <location>
        <begin position="186"/>
        <end position="198"/>
    </location>
</feature>
<evidence type="ECO:0000256" key="1">
    <source>
        <dbReference type="SAM" id="MobiDB-lite"/>
    </source>
</evidence>
<sequence>MDLPRQTNSGPGSPEGNHQSQSAAVRPGFTAINADDISTEHTGFRSALHGPQTLDSLNQPFSLGSFGLSESSPQQPAYAPLSRPTLPLAGVLSGSNAPSLAYPPTTTFPRPHPDLVPYTNARVTRGRYDPAQGARLREENERLNPYNPEYRSRVDHPPQRARSRSPESRNLMKDNRLDVPPPFVNEDSSVPTTTSTPRHQGPPKHRQGREIAKPEDQQKNPACEFSAPCRMGPSPDGMHWRKVVSHVFGRNKASTKLFPQYVWVHYCRKHYQRARYRADQWPFTQCDLLLESLNRMERWGGVDTFELILRRREQLRVDNEPDADSNEQLAGARTTASTTRKETRASRALAAPQRSRKHPTAINAPVPLWLRQLVGKSKSFDNIRELVEHVRTYLGDLRKEERAEQLSLPTSPGHAAGKARKRPVKTTGFKNNQRLQTSRVRFPDVEILPSFKPWVVEAALRQRSTRKQEVKEEIQHPDIPDNERVVELDDVEGTLGSQTRPADTQPAAHTPDVPVDAAAVEETQGHYQSRVGRAGTNSGNSESQRRRSQRVYMDLLNRVSSHGSVKKPRNPKR</sequence>
<evidence type="ECO:0000313" key="3">
    <source>
        <dbReference type="Proteomes" id="UP000177622"/>
    </source>
</evidence>
<dbReference type="STRING" id="1835702.A0A1F5L8T6"/>
<evidence type="ECO:0000313" key="2">
    <source>
        <dbReference type="EMBL" id="OGE49648.1"/>
    </source>
</evidence>